<protein>
    <submittedName>
        <fullName evidence="1">AHA1, activator of heat shock protein ATPase homolog 1</fullName>
    </submittedName>
</protein>
<sequence length="95" mass="10732">MTQKCIVNVRTKLSVCDMTESTCGDIFKCCYNRNGMGPLNFRKSLPLLLIRTERDVSSWSSDLLRQLLLSVRVEGPEGVCQVTDINKLCTQLLFS</sequence>
<dbReference type="AlphaFoldDB" id="A0A1A8PIJ1"/>
<gene>
    <name evidence="1" type="primary">AHSA1</name>
</gene>
<feature type="non-terminal residue" evidence="1">
    <location>
        <position position="95"/>
    </location>
</feature>
<keyword evidence="1" id="KW-0346">Stress response</keyword>
<accession>A0A1A8PIJ1</accession>
<evidence type="ECO:0000313" key="1">
    <source>
        <dbReference type="EMBL" id="SBR80844.1"/>
    </source>
</evidence>
<name>A0A1A8PIJ1_9TELE</name>
<dbReference type="EMBL" id="HAEG01008053">
    <property type="protein sequence ID" value="SBR80844.1"/>
    <property type="molecule type" value="Transcribed_RNA"/>
</dbReference>
<reference evidence="1" key="1">
    <citation type="submission" date="2016-05" db="EMBL/GenBank/DDBJ databases">
        <authorList>
            <person name="Lavstsen T."/>
            <person name="Jespersen J.S."/>
        </authorList>
    </citation>
    <scope>NUCLEOTIDE SEQUENCE</scope>
    <source>
        <tissue evidence="1">Brain</tissue>
    </source>
</reference>
<organism evidence="1">
    <name type="scientific">Nothobranchius pienaari</name>
    <dbReference type="NCBI Taxonomy" id="704102"/>
    <lineage>
        <taxon>Eukaryota</taxon>
        <taxon>Metazoa</taxon>
        <taxon>Chordata</taxon>
        <taxon>Craniata</taxon>
        <taxon>Vertebrata</taxon>
        <taxon>Euteleostomi</taxon>
        <taxon>Actinopterygii</taxon>
        <taxon>Neopterygii</taxon>
        <taxon>Teleostei</taxon>
        <taxon>Neoteleostei</taxon>
        <taxon>Acanthomorphata</taxon>
        <taxon>Ovalentaria</taxon>
        <taxon>Atherinomorphae</taxon>
        <taxon>Cyprinodontiformes</taxon>
        <taxon>Nothobranchiidae</taxon>
        <taxon>Nothobranchius</taxon>
    </lineage>
</organism>
<proteinExistence type="predicted"/>
<reference evidence="1" key="2">
    <citation type="submission" date="2016-06" db="EMBL/GenBank/DDBJ databases">
        <title>The genome of a short-lived fish provides insights into sex chromosome evolution and the genetic control of aging.</title>
        <authorList>
            <person name="Reichwald K."/>
            <person name="Felder M."/>
            <person name="Petzold A."/>
            <person name="Koch P."/>
            <person name="Groth M."/>
            <person name="Platzer M."/>
        </authorList>
    </citation>
    <scope>NUCLEOTIDE SEQUENCE</scope>
    <source>
        <tissue evidence="1">Brain</tissue>
    </source>
</reference>